<dbReference type="GO" id="GO:1903457">
    <property type="term" value="P:lactate catabolic process"/>
    <property type="evidence" value="ECO:0007669"/>
    <property type="project" value="TreeGrafter"/>
</dbReference>
<dbReference type="InterPro" id="IPR016169">
    <property type="entry name" value="FAD-bd_PCMH_sub2"/>
</dbReference>
<organism evidence="3">
    <name type="scientific">human gut metagenome</name>
    <dbReference type="NCBI Taxonomy" id="408170"/>
    <lineage>
        <taxon>unclassified sequences</taxon>
        <taxon>metagenomes</taxon>
        <taxon>organismal metagenomes</taxon>
    </lineage>
</organism>
<dbReference type="SUPFAM" id="SSF56176">
    <property type="entry name" value="FAD-binding/transporter-associated domain-like"/>
    <property type="match status" value="1"/>
</dbReference>
<sequence>RAVKYGVTRDYVRELNIVTGDGKLVTVGSRTIKNSSGLDLKNLIIGSEGTLGVITKIVLKIIPKPQKCIS</sequence>
<proteinExistence type="inferred from homology"/>
<dbReference type="EMBL" id="AZMM01016182">
    <property type="protein sequence ID" value="ETJ29272.1"/>
    <property type="molecule type" value="Genomic_DNA"/>
</dbReference>
<dbReference type="InterPro" id="IPR036318">
    <property type="entry name" value="FAD-bd_PCMH-like_sf"/>
</dbReference>
<dbReference type="PROSITE" id="PS51387">
    <property type="entry name" value="FAD_PCMH"/>
    <property type="match status" value="1"/>
</dbReference>
<gene>
    <name evidence="3" type="ORF">Q604_UNBC16182G0001</name>
</gene>
<dbReference type="PANTHER" id="PTHR11748:SF111">
    <property type="entry name" value="D-LACTATE DEHYDROGENASE, MITOCHONDRIAL-RELATED"/>
    <property type="match status" value="1"/>
</dbReference>
<dbReference type="GO" id="GO:0008720">
    <property type="term" value="F:D-lactate dehydrogenase (NAD+) activity"/>
    <property type="evidence" value="ECO:0007669"/>
    <property type="project" value="TreeGrafter"/>
</dbReference>
<dbReference type="GO" id="GO:0071949">
    <property type="term" value="F:FAD binding"/>
    <property type="evidence" value="ECO:0007669"/>
    <property type="project" value="InterPro"/>
</dbReference>
<feature type="domain" description="FAD-binding PCMH-type" evidence="2">
    <location>
        <begin position="1"/>
        <end position="64"/>
    </location>
</feature>
<reference evidence="3" key="1">
    <citation type="submission" date="2013-12" db="EMBL/GenBank/DDBJ databases">
        <title>A Varibaculum cambriense genome reconstructed from a premature infant gut community with otherwise low bacterial novelty that shifts toward anaerobic metabolism during the third week of life.</title>
        <authorList>
            <person name="Brown C.T."/>
            <person name="Sharon I."/>
            <person name="Thomas B.C."/>
            <person name="Castelle C.J."/>
            <person name="Morowitz M.J."/>
            <person name="Banfield J.F."/>
        </authorList>
    </citation>
    <scope>NUCLEOTIDE SEQUENCE</scope>
</reference>
<comment type="similarity">
    <text evidence="1">Belongs to the FAD-binding oxidoreductase/transferase type 4 family.</text>
</comment>
<evidence type="ECO:0000259" key="2">
    <source>
        <dbReference type="PROSITE" id="PS51387"/>
    </source>
</evidence>
<name>W1XG71_9ZZZZ</name>
<dbReference type="PANTHER" id="PTHR11748">
    <property type="entry name" value="D-LACTATE DEHYDROGENASE"/>
    <property type="match status" value="1"/>
</dbReference>
<feature type="non-terminal residue" evidence="3">
    <location>
        <position position="70"/>
    </location>
</feature>
<protein>
    <submittedName>
        <fullName evidence="3">FAD/FMN-containing dehydrogenase</fullName>
    </submittedName>
</protein>
<evidence type="ECO:0000256" key="1">
    <source>
        <dbReference type="ARBA" id="ARBA00008000"/>
    </source>
</evidence>
<dbReference type="Gene3D" id="3.30.465.10">
    <property type="match status" value="1"/>
</dbReference>
<dbReference type="InterPro" id="IPR016166">
    <property type="entry name" value="FAD-bd_PCMH"/>
</dbReference>
<feature type="non-terminal residue" evidence="3">
    <location>
        <position position="1"/>
    </location>
</feature>
<evidence type="ECO:0000313" key="3">
    <source>
        <dbReference type="EMBL" id="ETJ29272.1"/>
    </source>
</evidence>
<dbReference type="GO" id="GO:0004458">
    <property type="term" value="F:D-lactate dehydrogenase (cytochrome) activity"/>
    <property type="evidence" value="ECO:0007669"/>
    <property type="project" value="TreeGrafter"/>
</dbReference>
<comment type="caution">
    <text evidence="3">The sequence shown here is derived from an EMBL/GenBank/DDBJ whole genome shotgun (WGS) entry which is preliminary data.</text>
</comment>
<accession>W1XG71</accession>
<dbReference type="AlphaFoldDB" id="W1XG71"/>